<keyword evidence="12" id="KW-1015">Disulfide bond</keyword>
<dbReference type="AlphaFoldDB" id="A0A8M1K9B5"/>
<dbReference type="GO" id="GO:0007155">
    <property type="term" value="P:cell adhesion"/>
    <property type="evidence" value="ECO:0007669"/>
    <property type="project" value="UniProtKB-KW"/>
</dbReference>
<dbReference type="KEGG" id="char:122129817"/>
<dbReference type="SMART" id="SM00409">
    <property type="entry name" value="IG"/>
    <property type="match status" value="2"/>
</dbReference>
<evidence type="ECO:0000256" key="11">
    <source>
        <dbReference type="ARBA" id="ARBA00023136"/>
    </source>
</evidence>
<comment type="subcellular location">
    <subcellularLocation>
        <location evidence="1">Cell membrane</location>
        <topology evidence="1">Single-pass type I membrane protein</topology>
    </subcellularLocation>
    <subcellularLocation>
        <location evidence="3">Cell projection</location>
        <location evidence="3">Axon</location>
    </subcellularLocation>
    <subcellularLocation>
        <location evidence="2">Cell projection</location>
        <location evidence="2">Dendrite</location>
    </subcellularLocation>
</comment>
<evidence type="ECO:0000256" key="8">
    <source>
        <dbReference type="ARBA" id="ARBA00022889"/>
    </source>
</evidence>
<protein>
    <submittedName>
        <fullName evidence="20">CD166 antigen homolog A-like</fullName>
    </submittedName>
</protein>
<dbReference type="InterPro" id="IPR013162">
    <property type="entry name" value="CD80_C2-set"/>
</dbReference>
<evidence type="ECO:0000256" key="7">
    <source>
        <dbReference type="ARBA" id="ARBA00022859"/>
    </source>
</evidence>
<evidence type="ECO:0000313" key="19">
    <source>
        <dbReference type="Proteomes" id="UP000515152"/>
    </source>
</evidence>
<keyword evidence="19" id="KW-1185">Reference proteome</keyword>
<dbReference type="Proteomes" id="UP000515152">
    <property type="component" value="Unplaced"/>
</dbReference>
<keyword evidence="6" id="KW-0677">Repeat</keyword>
<dbReference type="GO" id="GO:0002250">
    <property type="term" value="P:adaptive immune response"/>
    <property type="evidence" value="ECO:0007669"/>
    <property type="project" value="UniProtKB-KW"/>
</dbReference>
<evidence type="ECO:0000256" key="12">
    <source>
        <dbReference type="ARBA" id="ARBA00023157"/>
    </source>
</evidence>
<feature type="region of interest" description="Disordered" evidence="16">
    <location>
        <begin position="400"/>
        <end position="443"/>
    </location>
</feature>
<proteinExistence type="predicted"/>
<evidence type="ECO:0000256" key="16">
    <source>
        <dbReference type="SAM" id="MobiDB-lite"/>
    </source>
</evidence>
<evidence type="ECO:0000256" key="1">
    <source>
        <dbReference type="ARBA" id="ARBA00004251"/>
    </source>
</evidence>
<reference evidence="20" key="1">
    <citation type="submission" date="2025-08" db="UniProtKB">
        <authorList>
            <consortium name="RefSeq"/>
        </authorList>
    </citation>
    <scope>IDENTIFICATION</scope>
</reference>
<dbReference type="GeneID" id="122129817"/>
<dbReference type="PANTHER" id="PTHR11973">
    <property type="entry name" value="CELL SURFACE GLYCOPROTEIN MUC18-RELATED"/>
    <property type="match status" value="1"/>
</dbReference>
<keyword evidence="5 17" id="KW-0812">Transmembrane</keyword>
<feature type="transmembrane region" description="Helical" evidence="17">
    <location>
        <begin position="370"/>
        <end position="392"/>
    </location>
</feature>
<dbReference type="PANTHER" id="PTHR11973:SF2">
    <property type="entry name" value="CD166 ANTIGEN"/>
    <property type="match status" value="1"/>
</dbReference>
<keyword evidence="8" id="KW-0130">Cell adhesion</keyword>
<keyword evidence="7" id="KW-0391">Immunity</keyword>
<evidence type="ECO:0000313" key="20">
    <source>
        <dbReference type="RefSeq" id="XP_042560472.1"/>
    </source>
</evidence>
<accession>A0A8M1K9B5</accession>
<dbReference type="OrthoDB" id="9945628at2759"/>
<keyword evidence="14" id="KW-0966">Cell projection</keyword>
<dbReference type="RefSeq" id="XP_042560472.1">
    <property type="nucleotide sequence ID" value="XM_042704538.1"/>
</dbReference>
<dbReference type="GO" id="GO:0005886">
    <property type="term" value="C:plasma membrane"/>
    <property type="evidence" value="ECO:0007669"/>
    <property type="project" value="UniProtKB-SubCell"/>
</dbReference>
<keyword evidence="11 17" id="KW-0472">Membrane</keyword>
<dbReference type="GO" id="GO:0030424">
    <property type="term" value="C:axon"/>
    <property type="evidence" value="ECO:0007669"/>
    <property type="project" value="UniProtKB-SubCell"/>
</dbReference>
<evidence type="ECO:0000256" key="3">
    <source>
        <dbReference type="ARBA" id="ARBA00004489"/>
    </source>
</evidence>
<feature type="domain" description="Ig-like" evidence="18">
    <location>
        <begin position="1"/>
        <end position="90"/>
    </location>
</feature>
<evidence type="ECO:0000256" key="10">
    <source>
        <dbReference type="ARBA" id="ARBA00023130"/>
    </source>
</evidence>
<evidence type="ECO:0000256" key="5">
    <source>
        <dbReference type="ARBA" id="ARBA00022692"/>
    </source>
</evidence>
<keyword evidence="10" id="KW-1064">Adaptive immunity</keyword>
<dbReference type="SMART" id="SM00408">
    <property type="entry name" value="IGc2"/>
    <property type="match status" value="2"/>
</dbReference>
<keyword evidence="9 17" id="KW-1133">Transmembrane helix</keyword>
<feature type="domain" description="Ig-like" evidence="18">
    <location>
        <begin position="92"/>
        <end position="174"/>
    </location>
</feature>
<evidence type="ECO:0000256" key="13">
    <source>
        <dbReference type="ARBA" id="ARBA00023180"/>
    </source>
</evidence>
<dbReference type="InterPro" id="IPR003599">
    <property type="entry name" value="Ig_sub"/>
</dbReference>
<feature type="compositionally biased region" description="Basic residues" evidence="16">
    <location>
        <begin position="416"/>
        <end position="428"/>
    </location>
</feature>
<name>A0A8M1K9B5_CLUHA</name>
<evidence type="ECO:0000259" key="18">
    <source>
        <dbReference type="PROSITE" id="PS50835"/>
    </source>
</evidence>
<dbReference type="PROSITE" id="PS50835">
    <property type="entry name" value="IG_LIKE"/>
    <property type="match status" value="4"/>
</dbReference>
<gene>
    <name evidence="20" type="primary">LOC122129817</name>
</gene>
<dbReference type="InterPro" id="IPR007110">
    <property type="entry name" value="Ig-like_dom"/>
</dbReference>
<evidence type="ECO:0000256" key="15">
    <source>
        <dbReference type="ARBA" id="ARBA00023319"/>
    </source>
</evidence>
<feature type="domain" description="Ig-like" evidence="18">
    <location>
        <begin position="186"/>
        <end position="254"/>
    </location>
</feature>
<dbReference type="Pfam" id="PF13927">
    <property type="entry name" value="Ig_3"/>
    <property type="match status" value="1"/>
</dbReference>
<keyword evidence="15" id="KW-0393">Immunoglobulin domain</keyword>
<evidence type="ECO:0000256" key="4">
    <source>
        <dbReference type="ARBA" id="ARBA00022475"/>
    </source>
</evidence>
<evidence type="ECO:0000256" key="6">
    <source>
        <dbReference type="ARBA" id="ARBA00022737"/>
    </source>
</evidence>
<evidence type="ECO:0000256" key="2">
    <source>
        <dbReference type="ARBA" id="ARBA00004279"/>
    </source>
</evidence>
<dbReference type="InterPro" id="IPR003598">
    <property type="entry name" value="Ig_sub2"/>
</dbReference>
<evidence type="ECO:0000256" key="17">
    <source>
        <dbReference type="SAM" id="Phobius"/>
    </source>
</evidence>
<sequence length="443" mass="48325">MNKLTTIGECSAEDANPAAKITWFRNDAPLKDDGKGVVITASETVDPDTGLSSTLSRLQYIAGKEDAAARFSCAVTDTPLRSTPVQFTINYPTEKVSLEVTTPGPFLEGADITLRCHADGNPPPSSYVFHLQGEEVTVEDEDVYTLSNVTREKTGEYKCSPLDNASLLASHNITIHYLDVSLSPSGRVVKSAGETLPVTLQKDASSKVTVSWTKNQASLSEEPQFERLKYSDSGLYECQVSLGELTSTHSFELLVKGSPVITSLREQMSADGKHKVLSCEAEGYPKPSVEWSGINGTSEEESDYVDGKVTHRLTVMPKANLTVTCLVMNDLGSDSKNTKVSSCNMVHIDDREVTMDKQDQSEESGDQTKLAVGIVIALLLATVAVALGYWVYIKKSKQGSWKTGEEDGNTEESKKWRPLRRTPQRHLKIPSEPLKDPLHAGPP</sequence>
<evidence type="ECO:0000256" key="9">
    <source>
        <dbReference type="ARBA" id="ARBA00022989"/>
    </source>
</evidence>
<keyword evidence="13" id="KW-0325">Glycoprotein</keyword>
<dbReference type="InterPro" id="IPR051116">
    <property type="entry name" value="Surface_Rcpt/Adhesion_Mol"/>
</dbReference>
<feature type="compositionally biased region" description="Basic and acidic residues" evidence="16">
    <location>
        <begin position="433"/>
        <end position="443"/>
    </location>
</feature>
<dbReference type="Pfam" id="PF08205">
    <property type="entry name" value="C2-set_2"/>
    <property type="match status" value="1"/>
</dbReference>
<keyword evidence="4" id="KW-1003">Cell membrane</keyword>
<feature type="domain" description="Ig-like" evidence="18">
    <location>
        <begin position="259"/>
        <end position="341"/>
    </location>
</feature>
<dbReference type="GO" id="GO:0030425">
    <property type="term" value="C:dendrite"/>
    <property type="evidence" value="ECO:0007669"/>
    <property type="project" value="UniProtKB-SubCell"/>
</dbReference>
<evidence type="ECO:0000256" key="14">
    <source>
        <dbReference type="ARBA" id="ARBA00023273"/>
    </source>
</evidence>
<organism evidence="19 20">
    <name type="scientific">Clupea harengus</name>
    <name type="common">Atlantic herring</name>
    <dbReference type="NCBI Taxonomy" id="7950"/>
    <lineage>
        <taxon>Eukaryota</taxon>
        <taxon>Metazoa</taxon>
        <taxon>Chordata</taxon>
        <taxon>Craniata</taxon>
        <taxon>Vertebrata</taxon>
        <taxon>Euteleostomi</taxon>
        <taxon>Actinopterygii</taxon>
        <taxon>Neopterygii</taxon>
        <taxon>Teleostei</taxon>
        <taxon>Clupei</taxon>
        <taxon>Clupeiformes</taxon>
        <taxon>Clupeoidei</taxon>
        <taxon>Clupeidae</taxon>
        <taxon>Clupea</taxon>
    </lineage>
</organism>